<dbReference type="Proteomes" id="UP001632038">
    <property type="component" value="Unassembled WGS sequence"/>
</dbReference>
<dbReference type="AlphaFoldDB" id="A0ABD3BYN8"/>
<dbReference type="InterPro" id="IPR001810">
    <property type="entry name" value="F-box_dom"/>
</dbReference>
<feature type="domain" description="F-box" evidence="1">
    <location>
        <begin position="1"/>
        <end position="48"/>
    </location>
</feature>
<dbReference type="Gene3D" id="1.20.1280.50">
    <property type="match status" value="1"/>
</dbReference>
<proteinExistence type="predicted"/>
<dbReference type="InterPro" id="IPR006527">
    <property type="entry name" value="F-box-assoc_dom_typ1"/>
</dbReference>
<name>A0ABD3BYN8_9LAMI</name>
<gene>
    <name evidence="2" type="ORF">CASFOL_034044</name>
</gene>
<sequence length="391" mass="44927">MATDIPLDTWPEIFVRLPAKSLLRCRAVSKAWRAFIDDRCFVRAYTKRQLTCKTSTNIIIYTSAGPPFPPLFSLNLDSLNFDGSSQQTVAVTPLDFTPPGDRFAFPVAACDGLMLIAPQKRKQKWQIWNPSTQESLDLPRPGFDSLKPQATGQRYDKLTDDYKAVVIDFHSLHSRTHVYSLKSDSWRTITNVPGQRRRGPLGTGVFMCGSLNWIHNLSRTRDYVTIIALDLGTETYCELKVQVPGLPFRNFKMIQKRSLNVLDSGRLIMSDCVVTNDNKLRNFDVWVMRDYEADDSWSRCLSVDSCNVLYDLRYLAFLEERLQFFLQTHQGFYLHDVRTSSAKRLDIKGHSGFLSAQVVPESIFRLHDNCGVRGRKRIVMDRVQMSEYEKE</sequence>
<organism evidence="2 3">
    <name type="scientific">Castilleja foliolosa</name>
    <dbReference type="NCBI Taxonomy" id="1961234"/>
    <lineage>
        <taxon>Eukaryota</taxon>
        <taxon>Viridiplantae</taxon>
        <taxon>Streptophyta</taxon>
        <taxon>Embryophyta</taxon>
        <taxon>Tracheophyta</taxon>
        <taxon>Spermatophyta</taxon>
        <taxon>Magnoliopsida</taxon>
        <taxon>eudicotyledons</taxon>
        <taxon>Gunneridae</taxon>
        <taxon>Pentapetalae</taxon>
        <taxon>asterids</taxon>
        <taxon>lamiids</taxon>
        <taxon>Lamiales</taxon>
        <taxon>Orobanchaceae</taxon>
        <taxon>Pedicularideae</taxon>
        <taxon>Castillejinae</taxon>
        <taxon>Castilleja</taxon>
    </lineage>
</organism>
<dbReference type="PANTHER" id="PTHR31672">
    <property type="entry name" value="BNACNNG10540D PROTEIN"/>
    <property type="match status" value="1"/>
</dbReference>
<dbReference type="Pfam" id="PF00646">
    <property type="entry name" value="F-box"/>
    <property type="match status" value="1"/>
</dbReference>
<dbReference type="Pfam" id="PF07734">
    <property type="entry name" value="FBA_1"/>
    <property type="match status" value="1"/>
</dbReference>
<comment type="caution">
    <text evidence="2">The sequence shown here is derived from an EMBL/GenBank/DDBJ whole genome shotgun (WGS) entry which is preliminary data.</text>
</comment>
<dbReference type="InterPro" id="IPR036047">
    <property type="entry name" value="F-box-like_dom_sf"/>
</dbReference>
<evidence type="ECO:0000259" key="1">
    <source>
        <dbReference type="PROSITE" id="PS50181"/>
    </source>
</evidence>
<reference evidence="3" key="1">
    <citation type="journal article" date="2024" name="IScience">
        <title>Strigolactones Initiate the Formation of Haustorium-like Structures in Castilleja.</title>
        <authorList>
            <person name="Buerger M."/>
            <person name="Peterson D."/>
            <person name="Chory J."/>
        </authorList>
    </citation>
    <scope>NUCLEOTIDE SEQUENCE [LARGE SCALE GENOMIC DNA]</scope>
</reference>
<dbReference type="SMART" id="SM00256">
    <property type="entry name" value="FBOX"/>
    <property type="match status" value="1"/>
</dbReference>
<dbReference type="EMBL" id="JAVIJP010000060">
    <property type="protein sequence ID" value="KAL3622633.1"/>
    <property type="molecule type" value="Genomic_DNA"/>
</dbReference>
<dbReference type="PANTHER" id="PTHR31672:SF13">
    <property type="entry name" value="F-BOX PROTEIN CPR30-LIKE"/>
    <property type="match status" value="1"/>
</dbReference>
<evidence type="ECO:0000313" key="3">
    <source>
        <dbReference type="Proteomes" id="UP001632038"/>
    </source>
</evidence>
<dbReference type="SUPFAM" id="SSF81383">
    <property type="entry name" value="F-box domain"/>
    <property type="match status" value="1"/>
</dbReference>
<keyword evidence="3" id="KW-1185">Reference proteome</keyword>
<dbReference type="NCBIfam" id="TIGR01640">
    <property type="entry name" value="F_box_assoc_1"/>
    <property type="match status" value="1"/>
</dbReference>
<evidence type="ECO:0000313" key="2">
    <source>
        <dbReference type="EMBL" id="KAL3622633.1"/>
    </source>
</evidence>
<protein>
    <recommendedName>
        <fullName evidence="1">F-box domain-containing protein</fullName>
    </recommendedName>
</protein>
<accession>A0ABD3BYN8</accession>
<dbReference type="PROSITE" id="PS50181">
    <property type="entry name" value="FBOX"/>
    <property type="match status" value="1"/>
</dbReference>
<dbReference type="InterPro" id="IPR017451">
    <property type="entry name" value="F-box-assoc_interact_dom"/>
</dbReference>
<dbReference type="InterPro" id="IPR050796">
    <property type="entry name" value="SCF_F-box_component"/>
</dbReference>